<keyword evidence="3" id="KW-1185">Reference proteome</keyword>
<sequence length="175" mass="19956">MDRVHKGYLQHNDISPGNVLLHFPEDKVSEVYIGVCDWGLASPVCETTPSRYGYPSDEARTEAFKERGSFVAPELWYTYGKPNSETSYETVRRRHLYTQAADAYSVGVVANMIWKDEDDFDLFKDTAGKARFAVALKELTNPDPKSRSTLRLVHATLTAPPYNFQIPECCYRKHI</sequence>
<dbReference type="EMBL" id="CM026431">
    <property type="protein sequence ID" value="KAG0558760.1"/>
    <property type="molecule type" value="Genomic_DNA"/>
</dbReference>
<evidence type="ECO:0000313" key="2">
    <source>
        <dbReference type="EMBL" id="KAG0558760.1"/>
    </source>
</evidence>
<dbReference type="PROSITE" id="PS50011">
    <property type="entry name" value="PROTEIN_KINASE_DOM"/>
    <property type="match status" value="1"/>
</dbReference>
<dbReference type="GO" id="GO:0005524">
    <property type="term" value="F:ATP binding"/>
    <property type="evidence" value="ECO:0007669"/>
    <property type="project" value="InterPro"/>
</dbReference>
<dbReference type="InterPro" id="IPR011009">
    <property type="entry name" value="Kinase-like_dom_sf"/>
</dbReference>
<proteinExistence type="predicted"/>
<reference evidence="2" key="1">
    <citation type="submission" date="2020-06" db="EMBL/GenBank/DDBJ databases">
        <title>WGS assembly of Ceratodon purpureus strain R40.</title>
        <authorList>
            <person name="Carey S.B."/>
            <person name="Jenkins J."/>
            <person name="Shu S."/>
            <person name="Lovell J.T."/>
            <person name="Sreedasyam A."/>
            <person name="Maumus F."/>
            <person name="Tiley G.P."/>
            <person name="Fernandez-Pozo N."/>
            <person name="Barry K."/>
            <person name="Chen C."/>
            <person name="Wang M."/>
            <person name="Lipzen A."/>
            <person name="Daum C."/>
            <person name="Saski C.A."/>
            <person name="Payton A.C."/>
            <person name="Mcbreen J.C."/>
            <person name="Conrad R.E."/>
            <person name="Kollar L.M."/>
            <person name="Olsson S."/>
            <person name="Huttunen S."/>
            <person name="Landis J.B."/>
            <person name="Wickett N.J."/>
            <person name="Johnson M.G."/>
            <person name="Rensing S.A."/>
            <person name="Grimwood J."/>
            <person name="Schmutz J."/>
            <person name="Mcdaniel S.F."/>
        </authorList>
    </citation>
    <scope>NUCLEOTIDE SEQUENCE</scope>
    <source>
        <strain evidence="2">R40</strain>
    </source>
</reference>
<protein>
    <recommendedName>
        <fullName evidence="1">Protein kinase domain-containing protein</fullName>
    </recommendedName>
</protein>
<evidence type="ECO:0000313" key="3">
    <source>
        <dbReference type="Proteomes" id="UP000822688"/>
    </source>
</evidence>
<dbReference type="Proteomes" id="UP000822688">
    <property type="component" value="Chromosome 10"/>
</dbReference>
<evidence type="ECO:0000259" key="1">
    <source>
        <dbReference type="PROSITE" id="PS50011"/>
    </source>
</evidence>
<accession>A0A8T0GID7</accession>
<organism evidence="2 3">
    <name type="scientific">Ceratodon purpureus</name>
    <name type="common">Fire moss</name>
    <name type="synonym">Dicranum purpureum</name>
    <dbReference type="NCBI Taxonomy" id="3225"/>
    <lineage>
        <taxon>Eukaryota</taxon>
        <taxon>Viridiplantae</taxon>
        <taxon>Streptophyta</taxon>
        <taxon>Embryophyta</taxon>
        <taxon>Bryophyta</taxon>
        <taxon>Bryophytina</taxon>
        <taxon>Bryopsida</taxon>
        <taxon>Dicranidae</taxon>
        <taxon>Pseudoditrichales</taxon>
        <taxon>Ditrichaceae</taxon>
        <taxon>Ceratodon</taxon>
    </lineage>
</organism>
<gene>
    <name evidence="2" type="ORF">KC19_10G052200</name>
</gene>
<comment type="caution">
    <text evidence="2">The sequence shown here is derived from an EMBL/GenBank/DDBJ whole genome shotgun (WGS) entry which is preliminary data.</text>
</comment>
<name>A0A8T0GID7_CERPU</name>
<dbReference type="InterPro" id="IPR000719">
    <property type="entry name" value="Prot_kinase_dom"/>
</dbReference>
<dbReference type="GO" id="GO:0004672">
    <property type="term" value="F:protein kinase activity"/>
    <property type="evidence" value="ECO:0007669"/>
    <property type="project" value="InterPro"/>
</dbReference>
<dbReference type="SUPFAM" id="SSF56112">
    <property type="entry name" value="Protein kinase-like (PK-like)"/>
    <property type="match status" value="1"/>
</dbReference>
<dbReference type="Gene3D" id="1.10.510.10">
    <property type="entry name" value="Transferase(Phosphotransferase) domain 1"/>
    <property type="match status" value="1"/>
</dbReference>
<dbReference type="AlphaFoldDB" id="A0A8T0GID7"/>
<feature type="domain" description="Protein kinase" evidence="1">
    <location>
        <begin position="1"/>
        <end position="175"/>
    </location>
</feature>